<dbReference type="AlphaFoldDB" id="A0A1H1S719"/>
<evidence type="ECO:0000256" key="4">
    <source>
        <dbReference type="ARBA" id="ARBA00023136"/>
    </source>
</evidence>
<dbReference type="GO" id="GO:0012505">
    <property type="term" value="C:endomembrane system"/>
    <property type="evidence" value="ECO:0007669"/>
    <property type="project" value="UniProtKB-SubCell"/>
</dbReference>
<dbReference type="RefSeq" id="WP_019194336.1">
    <property type="nucleotide sequence ID" value="NZ_LT629765.1"/>
</dbReference>
<proteinExistence type="predicted"/>
<organism evidence="6 7">
    <name type="scientific">Corynebacterium timonense</name>
    <dbReference type="NCBI Taxonomy" id="441500"/>
    <lineage>
        <taxon>Bacteria</taxon>
        <taxon>Bacillati</taxon>
        <taxon>Actinomycetota</taxon>
        <taxon>Actinomycetes</taxon>
        <taxon>Mycobacteriales</taxon>
        <taxon>Corynebacteriaceae</taxon>
        <taxon>Corynebacterium</taxon>
    </lineage>
</organism>
<evidence type="ECO:0000256" key="2">
    <source>
        <dbReference type="ARBA" id="ARBA00022692"/>
    </source>
</evidence>
<keyword evidence="2 5" id="KW-0812">Transmembrane</keyword>
<feature type="transmembrane region" description="Helical" evidence="5">
    <location>
        <begin position="216"/>
        <end position="235"/>
    </location>
</feature>
<dbReference type="GO" id="GO:0030026">
    <property type="term" value="P:intracellular manganese ion homeostasis"/>
    <property type="evidence" value="ECO:0007669"/>
    <property type="project" value="InterPro"/>
</dbReference>
<dbReference type="Proteomes" id="UP000182237">
    <property type="component" value="Chromosome I"/>
</dbReference>
<dbReference type="Pfam" id="PF01988">
    <property type="entry name" value="VIT1"/>
    <property type="match status" value="1"/>
</dbReference>
<dbReference type="eggNOG" id="COG1814">
    <property type="taxonomic scope" value="Bacteria"/>
</dbReference>
<evidence type="ECO:0000313" key="7">
    <source>
        <dbReference type="Proteomes" id="UP000182237"/>
    </source>
</evidence>
<dbReference type="GO" id="GO:0005384">
    <property type="term" value="F:manganese ion transmembrane transporter activity"/>
    <property type="evidence" value="ECO:0007669"/>
    <property type="project" value="InterPro"/>
</dbReference>
<dbReference type="InterPro" id="IPR008217">
    <property type="entry name" value="Ccc1_fam"/>
</dbReference>
<evidence type="ECO:0000256" key="5">
    <source>
        <dbReference type="SAM" id="Phobius"/>
    </source>
</evidence>
<dbReference type="CDD" id="cd02432">
    <property type="entry name" value="Nodulin-21_like_1"/>
    <property type="match status" value="1"/>
</dbReference>
<comment type="subcellular location">
    <subcellularLocation>
        <location evidence="1">Endomembrane system</location>
        <topology evidence="1">Multi-pass membrane protein</topology>
    </subcellularLocation>
</comment>
<protein>
    <submittedName>
        <fullName evidence="6">Predicted Fe2+/Mn2+ transporter, VIT1/CCC1 family</fullName>
    </submittedName>
</protein>
<keyword evidence="4 5" id="KW-0472">Membrane</keyword>
<sequence length="243" mass="24553">MTATDTGTGTGTGTDLARVGLNEKLNKLRAAVLGANDGIVSTAAVVLGVAGATSSVAAIATAGIAAVVGGAVSMALGEYVSVSSQRDSERAYVAKETALQAQDPEGEFAHLVRGYMRDGLSEETATKVAQERSAIDPLKAHLELHYGIDEEDIVSPWSAAIASFVSFFLGAMLPLAAVLLPPESARVAVTFVVTLVALAITGAISAKIGDADPKRAVLRLVVGGALGLAATYGVGNLFGSTAL</sequence>
<evidence type="ECO:0000256" key="3">
    <source>
        <dbReference type="ARBA" id="ARBA00022989"/>
    </source>
</evidence>
<evidence type="ECO:0000256" key="1">
    <source>
        <dbReference type="ARBA" id="ARBA00004127"/>
    </source>
</evidence>
<feature type="transmembrane region" description="Helical" evidence="5">
    <location>
        <begin position="56"/>
        <end position="76"/>
    </location>
</feature>
<keyword evidence="7" id="KW-1185">Reference proteome</keyword>
<evidence type="ECO:0000313" key="6">
    <source>
        <dbReference type="EMBL" id="SDS43703.1"/>
    </source>
</evidence>
<dbReference type="EMBL" id="LT629765">
    <property type="protein sequence ID" value="SDS43703.1"/>
    <property type="molecule type" value="Genomic_DNA"/>
</dbReference>
<name>A0A1H1S719_9CORY</name>
<keyword evidence="3 5" id="KW-1133">Transmembrane helix</keyword>
<gene>
    <name evidence="6" type="ORF">SAMN04488539_1676</name>
</gene>
<accession>A0A1H1S719</accession>
<reference evidence="6 7" key="1">
    <citation type="submission" date="2016-10" db="EMBL/GenBank/DDBJ databases">
        <authorList>
            <person name="de Groot N.N."/>
        </authorList>
    </citation>
    <scope>NUCLEOTIDE SEQUENCE [LARGE SCALE GENOMIC DNA]</scope>
    <source>
        <strain evidence="6 7">DSM 45434</strain>
    </source>
</reference>
<dbReference type="PANTHER" id="PTHR31851">
    <property type="entry name" value="FE(2+)/MN(2+) TRANSPORTER PCL1"/>
    <property type="match status" value="1"/>
</dbReference>
<feature type="transmembrane region" description="Helical" evidence="5">
    <location>
        <begin position="157"/>
        <end position="179"/>
    </location>
</feature>
<dbReference type="OrthoDB" id="188924at2"/>
<feature type="transmembrane region" description="Helical" evidence="5">
    <location>
        <begin position="185"/>
        <end position="204"/>
    </location>
</feature>